<dbReference type="InterPro" id="IPR023186">
    <property type="entry name" value="IUNH"/>
</dbReference>
<evidence type="ECO:0000313" key="6">
    <source>
        <dbReference type="Proteomes" id="UP000234237"/>
    </source>
</evidence>
<name>A0A2K9IU44_9BACI</name>
<dbReference type="GO" id="GO:0006152">
    <property type="term" value="P:purine nucleoside catabolic process"/>
    <property type="evidence" value="ECO:0007669"/>
    <property type="project" value="TreeGrafter"/>
</dbReference>
<keyword evidence="7" id="KW-1185">Reference proteome</keyword>
<dbReference type="EMBL" id="JAZHPM010000001">
    <property type="protein sequence ID" value="MEF2290502.1"/>
    <property type="molecule type" value="Genomic_DNA"/>
</dbReference>
<evidence type="ECO:0000256" key="1">
    <source>
        <dbReference type="ARBA" id="ARBA00022801"/>
    </source>
</evidence>
<dbReference type="GO" id="GO:0008477">
    <property type="term" value="F:purine nucleosidase activity"/>
    <property type="evidence" value="ECO:0007669"/>
    <property type="project" value="TreeGrafter"/>
</dbReference>
<proteinExistence type="predicted"/>
<evidence type="ECO:0000313" key="4">
    <source>
        <dbReference type="EMBL" id="AUJ23276.1"/>
    </source>
</evidence>
<dbReference type="GO" id="GO:0005829">
    <property type="term" value="C:cytosol"/>
    <property type="evidence" value="ECO:0007669"/>
    <property type="project" value="TreeGrafter"/>
</dbReference>
<evidence type="ECO:0000313" key="5">
    <source>
        <dbReference type="EMBL" id="MEF2290502.1"/>
    </source>
</evidence>
<evidence type="ECO:0000259" key="3">
    <source>
        <dbReference type="Pfam" id="PF01156"/>
    </source>
</evidence>
<sequence>MQNRLIIDTDIGSDIDDAMALALAMKSKEIIIEGITTVYGNAELRARITKKLLQLGNQKNIKVFAGVSQSLLFNRDIWMAGHEGEGILTEDEHIEYDSGHAVDFIIQTIMKNPGEITLIAIGPLTNIATAIIREPSIVKNVKEIIIMGGVTRLGDNSLTLPINEHNIRCDPEAASIVFSSKAPICMVGLDVTYKVTFTKFHRDQLENSKTPLNLALVNQLDRWFAFIKEDITKMHDPLTVSIAINRDIVKTEKAKVHVEYDHRQMTGTTIAIPDKSGNVEICLDVDSRRFNNILLRRLLDE</sequence>
<gene>
    <name evidence="4" type="primary">rihB_1</name>
    <name evidence="4" type="ORF">A21D_00162</name>
    <name evidence="5" type="ORF">V2W34_00580</name>
</gene>
<keyword evidence="1 4" id="KW-0378">Hydrolase</keyword>
<reference evidence="6" key="2">
    <citation type="submission" date="2016-11" db="EMBL/GenBank/DDBJ databases">
        <title>Complete genome sequence of Virgibacillus pantothenticus 21D, a halophilic bacterium isolated from the deep hypersaline anoxic basin Discovery in the Mediterranean Sea.</title>
        <authorList>
            <person name="Zeaiter Z."/>
            <person name="Booth J.M."/>
            <person name="Prosdocimi E.M."/>
            <person name="Mapelli F."/>
            <person name="Fusi M."/>
            <person name="Daffonchio D."/>
            <person name="Borin S."/>
            <person name="Crotti E."/>
        </authorList>
    </citation>
    <scope>NUCLEOTIDE SEQUENCE [LARGE SCALE GENOMIC DNA]</scope>
    <source>
        <strain evidence="6">21D</strain>
    </source>
</reference>
<protein>
    <submittedName>
        <fullName evidence="4 5">Nucleoside hydrolase</fullName>
        <ecNumber evidence="4">3.2.2.8</ecNumber>
    </submittedName>
</protein>
<keyword evidence="2 4" id="KW-0326">Glycosidase</keyword>
<dbReference type="InterPro" id="IPR036452">
    <property type="entry name" value="Ribo_hydro-like"/>
</dbReference>
<dbReference type="PANTHER" id="PTHR12304">
    <property type="entry name" value="INOSINE-URIDINE PREFERRING NUCLEOSIDE HYDROLASE"/>
    <property type="match status" value="1"/>
</dbReference>
<dbReference type="Gene3D" id="3.90.245.10">
    <property type="entry name" value="Ribonucleoside hydrolase-like"/>
    <property type="match status" value="1"/>
</dbReference>
<dbReference type="AlphaFoldDB" id="A0A2K9IU44"/>
<dbReference type="EMBL" id="CP018622">
    <property type="protein sequence ID" value="AUJ23276.1"/>
    <property type="molecule type" value="Genomic_DNA"/>
</dbReference>
<dbReference type="EC" id="3.2.2.8" evidence="4"/>
<organism evidence="4 6">
    <name type="scientific">Virgibacillus dokdonensis</name>
    <dbReference type="NCBI Taxonomy" id="302167"/>
    <lineage>
        <taxon>Bacteria</taxon>
        <taxon>Bacillati</taxon>
        <taxon>Bacillota</taxon>
        <taxon>Bacilli</taxon>
        <taxon>Bacillales</taxon>
        <taxon>Bacillaceae</taxon>
        <taxon>Virgibacillus</taxon>
    </lineage>
</organism>
<evidence type="ECO:0000313" key="7">
    <source>
        <dbReference type="Proteomes" id="UP001356080"/>
    </source>
</evidence>
<dbReference type="Proteomes" id="UP001356080">
    <property type="component" value="Unassembled WGS sequence"/>
</dbReference>
<dbReference type="PANTHER" id="PTHR12304:SF4">
    <property type="entry name" value="URIDINE NUCLEOSIDASE"/>
    <property type="match status" value="1"/>
</dbReference>
<evidence type="ECO:0000256" key="2">
    <source>
        <dbReference type="ARBA" id="ARBA00023295"/>
    </source>
</evidence>
<dbReference type="Pfam" id="PF01156">
    <property type="entry name" value="IU_nuc_hydro"/>
    <property type="match status" value="1"/>
</dbReference>
<feature type="domain" description="Inosine/uridine-preferring nucleoside hydrolase" evidence="3">
    <location>
        <begin position="5"/>
        <end position="291"/>
    </location>
</feature>
<accession>A0A2K9IU44</accession>
<dbReference type="GO" id="GO:0050263">
    <property type="term" value="F:ribosylpyrimidine nucleosidase activity"/>
    <property type="evidence" value="ECO:0007669"/>
    <property type="project" value="UniProtKB-EC"/>
</dbReference>
<dbReference type="InterPro" id="IPR001910">
    <property type="entry name" value="Inosine/uridine_hydrolase_dom"/>
</dbReference>
<dbReference type="RefSeq" id="WP_164085252.1">
    <property type="nucleotide sequence ID" value="NZ_CP018622.1"/>
</dbReference>
<dbReference type="Proteomes" id="UP000234237">
    <property type="component" value="Chromosome"/>
</dbReference>
<reference evidence="5 7" key="3">
    <citation type="submission" date="2024-01" db="EMBL/GenBank/DDBJ databases">
        <title>Survival strategy associated with biotechnological potential of Virgibacillus dokdonensis T4.6 isolated from salt-fermented shrimp paste.</title>
        <authorList>
            <person name="Doan T.V."/>
            <person name="Quach N.T."/>
            <person name="Phi Q.-T."/>
        </authorList>
    </citation>
    <scope>NUCLEOTIDE SEQUENCE [LARGE SCALE GENOMIC DNA]</scope>
    <source>
        <strain evidence="5 7">T4.6</strain>
    </source>
</reference>
<reference evidence="4" key="1">
    <citation type="submission" date="2016-11" db="EMBL/GenBank/DDBJ databases">
        <title>Complete genome sequence of Virgibacillus dokdonensis 21D, a halophilic bacterium isolated from the deep hypersaline anoxic basin Discovery in the Mediterranean Sea.</title>
        <authorList>
            <person name="Zeaiter Z."/>
            <person name="Booth J.M."/>
            <person name="Prosdocimi E.M."/>
            <person name="Mapelli F."/>
            <person name="Fusi M."/>
            <person name="Daffonchio D."/>
            <person name="Borin S."/>
            <person name="Crotti E."/>
        </authorList>
    </citation>
    <scope>NUCLEOTIDE SEQUENCE</scope>
    <source>
        <strain evidence="4">21D</strain>
    </source>
</reference>
<dbReference type="KEGG" id="vpn:A21D_00162"/>
<dbReference type="SUPFAM" id="SSF53590">
    <property type="entry name" value="Nucleoside hydrolase"/>
    <property type="match status" value="1"/>
</dbReference>
<dbReference type="STRING" id="302167.GCA_900166595_03015"/>